<evidence type="ECO:0000256" key="7">
    <source>
        <dbReference type="SAM" id="Phobius"/>
    </source>
</evidence>
<dbReference type="AlphaFoldDB" id="A0A437QUQ2"/>
<evidence type="ECO:0000256" key="4">
    <source>
        <dbReference type="ARBA" id="ARBA00022989"/>
    </source>
</evidence>
<evidence type="ECO:0000313" key="9">
    <source>
        <dbReference type="Proteomes" id="UP000287447"/>
    </source>
</evidence>
<keyword evidence="2" id="KW-1003">Cell membrane</keyword>
<dbReference type="Proteomes" id="UP000287447">
    <property type="component" value="Unassembled WGS sequence"/>
</dbReference>
<dbReference type="GO" id="GO:0044341">
    <property type="term" value="P:sodium-dependent phosphate transport"/>
    <property type="evidence" value="ECO:0007669"/>
    <property type="project" value="InterPro"/>
</dbReference>
<organism evidence="8 9">
    <name type="scientific">Hwanghaeella grinnelliae</name>
    <dbReference type="NCBI Taxonomy" id="2500179"/>
    <lineage>
        <taxon>Bacteria</taxon>
        <taxon>Pseudomonadati</taxon>
        <taxon>Pseudomonadota</taxon>
        <taxon>Alphaproteobacteria</taxon>
        <taxon>Rhodospirillales</taxon>
        <taxon>Rhodospirillaceae</taxon>
        <taxon>Hwanghaeella</taxon>
    </lineage>
</organism>
<evidence type="ECO:0000256" key="1">
    <source>
        <dbReference type="ARBA" id="ARBA00004651"/>
    </source>
</evidence>
<evidence type="ECO:0000256" key="5">
    <source>
        <dbReference type="ARBA" id="ARBA00023136"/>
    </source>
</evidence>
<evidence type="ECO:0000256" key="3">
    <source>
        <dbReference type="ARBA" id="ARBA00022692"/>
    </source>
</evidence>
<feature type="transmembrane region" description="Helical" evidence="7">
    <location>
        <begin position="48"/>
        <end position="72"/>
    </location>
</feature>
<comment type="subcellular location">
    <subcellularLocation>
        <location evidence="1">Cell membrane</location>
        <topology evidence="1">Multi-pass membrane protein</topology>
    </subcellularLocation>
</comment>
<proteinExistence type="predicted"/>
<gene>
    <name evidence="8" type="ORF">EOI86_02845</name>
</gene>
<dbReference type="InterPro" id="IPR003841">
    <property type="entry name" value="Na/Pi_transpt"/>
</dbReference>
<keyword evidence="9" id="KW-1185">Reference proteome</keyword>
<dbReference type="Pfam" id="PF02690">
    <property type="entry name" value="Na_Pi_cotrans"/>
    <property type="match status" value="2"/>
</dbReference>
<feature type="transmembrane region" description="Helical" evidence="7">
    <location>
        <begin position="176"/>
        <end position="202"/>
    </location>
</feature>
<feature type="transmembrane region" description="Helical" evidence="7">
    <location>
        <begin position="138"/>
        <end position="156"/>
    </location>
</feature>
<sequence>MEVVLSAAGGLALFLLAMGMMTDGLKVFGGESLKRLLHGWTSSIIRGVLSGALLTAIVQSSSAVTLATIGFVNAGALTMRHALGVIYGANVGTTMTGWIVSLVGIGFKIEPLALPILAVGVATRLLSPGKRGKGLGDALAGFALFFLGLGILKDALSGMTTDFGTGMFTTPEGFTGLAIAMVVGTAITVLTQSSSAAIAVIITAASQSMVGLDIAAAAVIGANIGTTATALIAVIGAAPSAKRVAVGHVVFNLVTALVAIAILPLLLIGLEAAGDWAGLGNQPAVLLALFHSFFNILGVLLMIPLTGRLADLLDKRFRSSEEDMSRPQHLDDYVLSTPVFAVAALHRELTRLLELTSTLCRHALGNNPQERKVEAESTAILALCEKIAAFATSIQMEVLPRSVAEGLPHALRVARYLEEAASLAPHVANLRMRLWRIHGVEARSAVEHAMYNALRFLETTKERRNIDTPLPGEGLEQQQQLDFLAAYEDAKATLLETAAARKADIMSIDPILDALSHTRRIIDQIGKAEKMLQTGTVEGLALEEGANREAEPEDGIPSAVPAPISSVVGAPPSPGDGRLKKDDPM</sequence>
<feature type="transmembrane region" description="Helical" evidence="7">
    <location>
        <begin position="109"/>
        <end position="126"/>
    </location>
</feature>
<evidence type="ECO:0000256" key="2">
    <source>
        <dbReference type="ARBA" id="ARBA00022475"/>
    </source>
</evidence>
<keyword evidence="5 7" id="KW-0472">Membrane</keyword>
<dbReference type="OrthoDB" id="9763003at2"/>
<feature type="transmembrane region" description="Helical" evidence="7">
    <location>
        <begin position="284"/>
        <end position="305"/>
    </location>
</feature>
<name>A0A437QUQ2_9PROT</name>
<dbReference type="GO" id="GO:0005436">
    <property type="term" value="F:sodium:phosphate symporter activity"/>
    <property type="evidence" value="ECO:0007669"/>
    <property type="project" value="InterPro"/>
</dbReference>
<reference evidence="9" key="1">
    <citation type="submission" date="2019-01" db="EMBL/GenBank/DDBJ databases">
        <title>Gri0909 isolated from a small marine red alga.</title>
        <authorList>
            <person name="Kim J."/>
            <person name="Jeong S.E."/>
            <person name="Jeon C.O."/>
        </authorList>
    </citation>
    <scope>NUCLEOTIDE SEQUENCE [LARGE SCALE GENOMIC DNA]</scope>
    <source>
        <strain evidence="9">Gri0909</strain>
    </source>
</reference>
<keyword evidence="4 7" id="KW-1133">Transmembrane helix</keyword>
<dbReference type="RefSeq" id="WP_127763622.1">
    <property type="nucleotide sequence ID" value="NZ_SADE01000001.1"/>
</dbReference>
<keyword evidence="3 7" id="KW-0812">Transmembrane</keyword>
<evidence type="ECO:0000256" key="6">
    <source>
        <dbReference type="SAM" id="MobiDB-lite"/>
    </source>
</evidence>
<accession>A0A437QUQ2</accession>
<feature type="transmembrane region" description="Helical" evidence="7">
    <location>
        <begin position="250"/>
        <end position="272"/>
    </location>
</feature>
<dbReference type="PANTHER" id="PTHR10010">
    <property type="entry name" value="SOLUTE CARRIER FAMILY 34 SODIUM PHOSPHATE , MEMBER 2-RELATED"/>
    <property type="match status" value="1"/>
</dbReference>
<dbReference type="GO" id="GO:0005886">
    <property type="term" value="C:plasma membrane"/>
    <property type="evidence" value="ECO:0007669"/>
    <property type="project" value="UniProtKB-SubCell"/>
</dbReference>
<feature type="region of interest" description="Disordered" evidence="6">
    <location>
        <begin position="543"/>
        <end position="585"/>
    </location>
</feature>
<evidence type="ECO:0000313" key="8">
    <source>
        <dbReference type="EMBL" id="RVU38250.1"/>
    </source>
</evidence>
<dbReference type="EMBL" id="SADE01000001">
    <property type="protein sequence ID" value="RVU38250.1"/>
    <property type="molecule type" value="Genomic_DNA"/>
</dbReference>
<dbReference type="NCBIfam" id="NF037997">
    <property type="entry name" value="Na_Pi_symport"/>
    <property type="match status" value="1"/>
</dbReference>
<dbReference type="PANTHER" id="PTHR10010:SF46">
    <property type="entry name" value="SODIUM-DEPENDENT PHOSPHATE TRANSPORT PROTEIN 2B"/>
    <property type="match status" value="1"/>
</dbReference>
<feature type="transmembrane region" description="Helical" evidence="7">
    <location>
        <begin position="214"/>
        <end position="238"/>
    </location>
</feature>
<comment type="caution">
    <text evidence="8">The sequence shown here is derived from an EMBL/GenBank/DDBJ whole genome shotgun (WGS) entry which is preliminary data.</text>
</comment>
<protein>
    <submittedName>
        <fullName evidence="8">Na/Pi cotransporter family protein</fullName>
    </submittedName>
</protein>